<dbReference type="Pfam" id="PF08411">
    <property type="entry name" value="ExoI_SH3"/>
    <property type="match status" value="1"/>
</dbReference>
<dbReference type="KEGG" id="cmik:PMARG_ME00287"/>
<name>A0A143WR56_9ENTR</name>
<dbReference type="OrthoDB" id="9763470at2"/>
<evidence type="ECO:0000256" key="3">
    <source>
        <dbReference type="ARBA" id="ARBA00019900"/>
    </source>
</evidence>
<evidence type="ECO:0000256" key="12">
    <source>
        <dbReference type="ARBA" id="ARBA00046035"/>
    </source>
</evidence>
<feature type="binding site" evidence="16">
    <location>
        <position position="185"/>
    </location>
    <ligand>
        <name>Mg(2+)</name>
        <dbReference type="ChEBI" id="CHEBI:18420"/>
        <label>2</label>
    </ligand>
</feature>
<dbReference type="InterPro" id="IPR013620">
    <property type="entry name" value="Exonuc_1_SH3"/>
</dbReference>
<evidence type="ECO:0000256" key="7">
    <source>
        <dbReference type="ARBA" id="ARBA00022801"/>
    </source>
</evidence>
<evidence type="ECO:0000256" key="2">
    <source>
        <dbReference type="ARBA" id="ARBA00012108"/>
    </source>
</evidence>
<feature type="binding site" evidence="15">
    <location>
        <position position="16"/>
    </location>
    <ligand>
        <name>substrate</name>
    </ligand>
</feature>
<comment type="function">
    <text evidence="12">Degrades single-stranded DNA (ssDNA) in a highly processive manner. Also functions as a DNA deoxyribophosphodiesterase that releases deoxyribose-phosphate moieties following the cleavage of DNA at an apurinic/apyrimidinic (AP) site by either an AP endonuclease or AP lyase.</text>
</comment>
<evidence type="ECO:0000256" key="5">
    <source>
        <dbReference type="ARBA" id="ARBA00022723"/>
    </source>
</evidence>
<feature type="binding site" evidence="16">
    <location>
        <position position="16"/>
    </location>
    <ligand>
        <name>Mg(2+)</name>
        <dbReference type="ChEBI" id="CHEBI:18420"/>
        <label>2</label>
    </ligand>
</feature>
<dbReference type="Gene3D" id="3.30.420.10">
    <property type="entry name" value="Ribonuclease H-like superfamily/Ribonuclease H"/>
    <property type="match status" value="1"/>
</dbReference>
<dbReference type="EMBL" id="LN999831">
    <property type="protein sequence ID" value="CUX96027.1"/>
    <property type="molecule type" value="Genomic_DNA"/>
</dbReference>
<protein>
    <recommendedName>
        <fullName evidence="3 14">Exodeoxyribonuclease I</fullName>
        <ecNumber evidence="2 14">3.1.11.1</ecNumber>
    </recommendedName>
</protein>
<dbReference type="Gene3D" id="3.30.1520.20">
    <property type="entry name" value="Exonuclease ExoI, domain 2"/>
    <property type="match status" value="1"/>
</dbReference>
<keyword evidence="5 16" id="KW-0479">Metal-binding</keyword>
<keyword evidence="4 14" id="KW-0540">Nuclease</keyword>
<sequence>MMSLIDKYTFLIHDYETFGKHPTFDRPAQFASIRTDSNFKIIEDPNIFFCRPTNDYLPDPEAVLITGITPQQALRNGVNEAEFARHINKLFCVPDTCILGYNNINFDDEISRNLFYRNFYDPYSWSWQQGNSRWDLLNVVRACYALRPNGIEWPFNNEGKPSFRLEHLTSANNIEHINAHNAMDDVYATLALAKLIRQAQPKLFYYLYHHRRKQQLKKLVNVTTMKPLVYVSSCLGASRGNTTWIAPIAWNPYNSNELLVCDLSGDIRILDNLKTHTLDADFYSKNSTVKNNTTTVPLKLVHLNKCPVLVPANTLRSIDADRLGIHRQQCLDNLTWLRLQPKIRKKALALFSEHENFMSSDDVDTQLYNGFFNDTDRASMDIILATAPQNLPALNIDFIDPRIKSLLFRYRARNFSYTLDYDEQIFWLEHRKKIFTQPRLITYIHKLEMLYLENKDDMQKARLLRALFIYLHKNSYY</sequence>
<dbReference type="FunFam" id="3.30.420.10:FF:000033">
    <property type="entry name" value="Exodeoxyribonuclease I"/>
    <property type="match status" value="1"/>
</dbReference>
<evidence type="ECO:0000313" key="20">
    <source>
        <dbReference type="Proteomes" id="UP000095697"/>
    </source>
</evidence>
<dbReference type="Pfam" id="PF00929">
    <property type="entry name" value="RNase_T"/>
    <property type="match status" value="1"/>
</dbReference>
<evidence type="ECO:0000256" key="4">
    <source>
        <dbReference type="ARBA" id="ARBA00022722"/>
    </source>
</evidence>
<dbReference type="InterPro" id="IPR034747">
    <property type="entry name" value="EXOI_SH3"/>
</dbReference>
<proteinExistence type="predicted"/>
<keyword evidence="6 14" id="KW-0227">DNA damage</keyword>
<dbReference type="InterPro" id="IPR012337">
    <property type="entry name" value="RNaseH-like_sf"/>
</dbReference>
<evidence type="ECO:0000256" key="9">
    <source>
        <dbReference type="ARBA" id="ARBA00022842"/>
    </source>
</evidence>
<dbReference type="GO" id="GO:0006281">
    <property type="term" value="P:DNA repair"/>
    <property type="evidence" value="ECO:0007669"/>
    <property type="project" value="UniProtKB-KW"/>
</dbReference>
<evidence type="ECO:0000256" key="11">
    <source>
        <dbReference type="ARBA" id="ARBA00023204"/>
    </source>
</evidence>
<dbReference type="PIRSF" id="PIRSF000977">
    <property type="entry name" value="Exodeoxyribonuclease_I"/>
    <property type="match status" value="1"/>
</dbReference>
<dbReference type="Proteomes" id="UP000095697">
    <property type="component" value="Chromosome I"/>
</dbReference>
<reference evidence="20" key="1">
    <citation type="submission" date="2016-01" db="EMBL/GenBank/DDBJ databases">
        <authorList>
            <person name="Husnik F."/>
        </authorList>
    </citation>
    <scope>NUCLEOTIDE SEQUENCE [LARGE SCALE GENOMIC DNA]</scope>
</reference>
<evidence type="ECO:0000256" key="14">
    <source>
        <dbReference type="PIRNR" id="PIRNR000977"/>
    </source>
</evidence>
<dbReference type="Gene3D" id="1.10.287.1240">
    <property type="match status" value="1"/>
</dbReference>
<evidence type="ECO:0000256" key="6">
    <source>
        <dbReference type="ARBA" id="ARBA00022763"/>
    </source>
</evidence>
<feature type="domain" description="ExoI SH3-like" evidence="17">
    <location>
        <begin position="201"/>
        <end position="355"/>
    </location>
</feature>
<evidence type="ECO:0000256" key="16">
    <source>
        <dbReference type="PIRSR" id="PIRSR000977-2"/>
    </source>
</evidence>
<dbReference type="Pfam" id="PF26016">
    <property type="entry name" value="ExoI_C"/>
    <property type="match status" value="1"/>
</dbReference>
<dbReference type="STRING" id="1778264.PMARG_ME00287"/>
<dbReference type="FunFam" id="1.20.1280.70:FF:000001">
    <property type="entry name" value="Exodeoxyribonuclease I"/>
    <property type="match status" value="1"/>
</dbReference>
<dbReference type="GO" id="GO:0003677">
    <property type="term" value="F:DNA binding"/>
    <property type="evidence" value="ECO:0007669"/>
    <property type="project" value="UniProtKB-KW"/>
</dbReference>
<comment type="cofactor">
    <cofactor evidence="16">
        <name>Mg(2+)</name>
        <dbReference type="ChEBI" id="CHEBI:18420"/>
    </cofactor>
    <text evidence="16">Binds 2 Mg(2+) ions per monomer.</text>
</comment>
<dbReference type="NCBIfam" id="NF008746">
    <property type="entry name" value="PRK11779.1"/>
    <property type="match status" value="1"/>
</dbReference>
<keyword evidence="20" id="KW-1185">Reference proteome</keyword>
<dbReference type="PATRIC" id="fig|1778264.3.peg.257"/>
<keyword evidence="11 14" id="KW-0234">DNA repair</keyword>
<dbReference type="GO" id="GO:0008310">
    <property type="term" value="F:single-stranded DNA 3'-5' DNA exonuclease activity"/>
    <property type="evidence" value="ECO:0007669"/>
    <property type="project" value="UniProtKB-EC"/>
</dbReference>
<feature type="binding site" evidence="16">
    <location>
        <position position="14"/>
    </location>
    <ligand>
        <name>Mg(2+)</name>
        <dbReference type="ChEBI" id="CHEBI:18420"/>
        <label>1</label>
    </ligand>
</feature>
<dbReference type="PROSITE" id="PS51784">
    <property type="entry name" value="EXOI_SH3"/>
    <property type="match status" value="1"/>
</dbReference>
<dbReference type="FunFam" id="3.30.1520.20:FF:000001">
    <property type="entry name" value="Exodeoxyribonuclease I"/>
    <property type="match status" value="1"/>
</dbReference>
<dbReference type="PROSITE" id="PS51785">
    <property type="entry name" value="EXOI_C"/>
    <property type="match status" value="1"/>
</dbReference>
<keyword evidence="9 16" id="KW-0460">Magnesium</keyword>
<dbReference type="CDD" id="cd06138">
    <property type="entry name" value="ExoI_N"/>
    <property type="match status" value="1"/>
</dbReference>
<organism evidence="19 20">
    <name type="scientific">Candidatus Mikella endobia</name>
    <dbReference type="NCBI Taxonomy" id="1778264"/>
    <lineage>
        <taxon>Bacteria</taxon>
        <taxon>Pseudomonadati</taxon>
        <taxon>Pseudomonadota</taxon>
        <taxon>Gammaproteobacteria</taxon>
        <taxon>Enterobacterales</taxon>
        <taxon>Enterobacteriaceae</taxon>
        <taxon>Candidatus Mikella</taxon>
    </lineage>
</organism>
<feature type="binding site" evidence="15">
    <location>
        <position position="164"/>
    </location>
    <ligand>
        <name>substrate</name>
    </ligand>
</feature>
<dbReference type="InterPro" id="IPR058561">
    <property type="entry name" value="Exonuc_1_C"/>
</dbReference>
<dbReference type="InterPro" id="IPR023607">
    <property type="entry name" value="Exodeoxyribonuclease_I"/>
</dbReference>
<accession>A0A143WR56</accession>
<comment type="catalytic activity">
    <reaction evidence="1 14">
        <text>Exonucleolytic cleavage in the 3'- to 5'-direction to yield nucleoside 5'-phosphates.</text>
        <dbReference type="EC" id="3.1.11.1"/>
    </reaction>
</comment>
<dbReference type="RefSeq" id="WP_067569560.1">
    <property type="nucleotide sequence ID" value="NZ_LN999831.1"/>
</dbReference>
<evidence type="ECO:0000256" key="1">
    <source>
        <dbReference type="ARBA" id="ARBA00000563"/>
    </source>
</evidence>
<dbReference type="InterPro" id="IPR036397">
    <property type="entry name" value="RNaseH_sf"/>
</dbReference>
<feature type="domain" description="ExoI C-terminal" evidence="18">
    <location>
        <begin position="359"/>
        <end position="475"/>
    </location>
</feature>
<keyword evidence="8 14" id="KW-0269">Exonuclease</keyword>
<dbReference type="AlphaFoldDB" id="A0A143WR56"/>
<evidence type="ECO:0000313" key="19">
    <source>
        <dbReference type="EMBL" id="CUX96027.1"/>
    </source>
</evidence>
<dbReference type="SUPFAM" id="SSF53098">
    <property type="entry name" value="Ribonuclease H-like"/>
    <property type="match status" value="1"/>
</dbReference>
<dbReference type="Gene3D" id="1.20.1280.70">
    <property type="entry name" value="Exonuclease ExoI, domain 3"/>
    <property type="match status" value="1"/>
</dbReference>
<evidence type="ECO:0000256" key="13">
    <source>
        <dbReference type="ARBA" id="ARBA00046792"/>
    </source>
</evidence>
<evidence type="ECO:0000256" key="10">
    <source>
        <dbReference type="ARBA" id="ARBA00023125"/>
    </source>
</evidence>
<dbReference type="InterPro" id="IPR038649">
    <property type="entry name" value="EXOI_SH3_sf"/>
</dbReference>
<keyword evidence="10" id="KW-0238">DNA-binding</keyword>
<evidence type="ECO:0000256" key="15">
    <source>
        <dbReference type="PIRSR" id="PIRSR000977-1"/>
    </source>
</evidence>
<keyword evidence="7 14" id="KW-0378">Hydrolase</keyword>
<dbReference type="InterPro" id="IPR013520">
    <property type="entry name" value="Ribonucl_H"/>
</dbReference>
<evidence type="ECO:0000259" key="17">
    <source>
        <dbReference type="PROSITE" id="PS51784"/>
    </source>
</evidence>
<comment type="subunit">
    <text evidence="13">Monomer. Interacts with ssb (via C-terminus); this interaction stimulates the exonuclease activity by recruiting the enzyme to its substrate.</text>
</comment>
<evidence type="ECO:0000256" key="8">
    <source>
        <dbReference type="ARBA" id="ARBA00022839"/>
    </source>
</evidence>
<evidence type="ECO:0000259" key="18">
    <source>
        <dbReference type="PROSITE" id="PS51785"/>
    </source>
</evidence>
<gene>
    <name evidence="19" type="primary">sbcB</name>
    <name evidence="19" type="ORF">PMARG_ME00287</name>
</gene>
<dbReference type="GO" id="GO:0046872">
    <property type="term" value="F:metal ion binding"/>
    <property type="evidence" value="ECO:0007669"/>
    <property type="project" value="UniProtKB-KW"/>
</dbReference>
<dbReference type="EC" id="3.1.11.1" evidence="2 14"/>